<dbReference type="Proteomes" id="UP000240624">
    <property type="component" value="Unassembled WGS sequence"/>
</dbReference>
<organism evidence="2 3">
    <name type="scientific">Limimaricola soesokkakensis</name>
    <dbReference type="NCBI Taxonomy" id="1343159"/>
    <lineage>
        <taxon>Bacteria</taxon>
        <taxon>Pseudomonadati</taxon>
        <taxon>Pseudomonadota</taxon>
        <taxon>Alphaproteobacteria</taxon>
        <taxon>Rhodobacterales</taxon>
        <taxon>Paracoccaceae</taxon>
        <taxon>Limimaricola</taxon>
    </lineage>
</organism>
<dbReference type="AlphaFoldDB" id="A0A1X6ZLU1"/>
<dbReference type="Proteomes" id="UP000193495">
    <property type="component" value="Unassembled WGS sequence"/>
</dbReference>
<reference evidence="2 3" key="1">
    <citation type="submission" date="2017-03" db="EMBL/GenBank/DDBJ databases">
        <authorList>
            <person name="Afonso C.L."/>
            <person name="Miller P.J."/>
            <person name="Scott M.A."/>
            <person name="Spackman E."/>
            <person name="Goraichik I."/>
            <person name="Dimitrov K.M."/>
            <person name="Suarez D.L."/>
            <person name="Swayne D.E."/>
        </authorList>
    </citation>
    <scope>NUCLEOTIDE SEQUENCE [LARGE SCALE GENOMIC DNA]</scope>
    <source>
        <strain evidence="2 3">CECT 8367</strain>
    </source>
</reference>
<dbReference type="RefSeq" id="WP_085896947.1">
    <property type="nucleotide sequence ID" value="NZ_FWFY01000008.1"/>
</dbReference>
<dbReference type="EMBL" id="PYGB01000007">
    <property type="protein sequence ID" value="PSK85886.1"/>
    <property type="molecule type" value="Genomic_DNA"/>
</dbReference>
<accession>A0A1X6ZLU1</accession>
<evidence type="ECO:0000313" key="3">
    <source>
        <dbReference type="Proteomes" id="UP000193495"/>
    </source>
</evidence>
<gene>
    <name evidence="1" type="ORF">CLV79_107116</name>
    <name evidence="2" type="ORF">LOS8367_02624</name>
</gene>
<evidence type="ECO:0000313" key="4">
    <source>
        <dbReference type="Proteomes" id="UP000240624"/>
    </source>
</evidence>
<sequence>MPKFPEPPERAALEALGPEIREWPRAAPLGRIFMRGSAHPVEWNSFRHWGPTDARFDHHLPGPDGGGAEQARGVLYAAGPGGAGALATCVAEVFQAKRIINRSHGAPWFCVFATARPLRLLDLTGRWPTRAGASAAIATGARGRARRWSAAVYEAYPMIEGVIYRSSMAGDAEAVALYERGASALPERPQFHRALEDPALQRPLLDAAAAINYGLL</sequence>
<reference evidence="1 4" key="2">
    <citation type="submission" date="2018-03" db="EMBL/GenBank/DDBJ databases">
        <title>Genomic Encyclopedia of Archaeal and Bacterial Type Strains, Phase II (KMG-II): from individual species to whole genera.</title>
        <authorList>
            <person name="Goeker M."/>
        </authorList>
    </citation>
    <scope>NUCLEOTIDE SEQUENCE [LARGE SCALE GENOMIC DNA]</scope>
    <source>
        <strain evidence="1 4">DSM 29956</strain>
    </source>
</reference>
<name>A0A1X6ZLU1_9RHOB</name>
<evidence type="ECO:0000313" key="2">
    <source>
        <dbReference type="EMBL" id="SLN55513.1"/>
    </source>
</evidence>
<dbReference type="EMBL" id="FWFY01000008">
    <property type="protein sequence ID" value="SLN55513.1"/>
    <property type="molecule type" value="Genomic_DNA"/>
</dbReference>
<keyword evidence="4" id="KW-1185">Reference proteome</keyword>
<dbReference type="OrthoDB" id="3256236at2"/>
<protein>
    <submittedName>
        <fullName evidence="2">RES domain protein</fullName>
    </submittedName>
    <submittedName>
        <fullName evidence="1">RES domain-containing protein</fullName>
    </submittedName>
</protein>
<evidence type="ECO:0000313" key="1">
    <source>
        <dbReference type="EMBL" id="PSK85886.1"/>
    </source>
</evidence>
<proteinExistence type="predicted"/>